<keyword evidence="1" id="KW-0175">Coiled coil</keyword>
<feature type="domain" description="PRC-barrel" evidence="3">
    <location>
        <begin position="254"/>
        <end position="313"/>
    </location>
</feature>
<proteinExistence type="predicted"/>
<comment type="caution">
    <text evidence="4">The sequence shown here is derived from an EMBL/GenBank/DDBJ whole genome shotgun (WGS) entry which is preliminary data.</text>
</comment>
<feature type="domain" description="PRC-barrel" evidence="3">
    <location>
        <begin position="41"/>
        <end position="112"/>
    </location>
</feature>
<evidence type="ECO:0000259" key="3">
    <source>
        <dbReference type="Pfam" id="PF05239"/>
    </source>
</evidence>
<dbReference type="AlphaFoldDB" id="A0A2T7FSV8"/>
<reference evidence="4 5" key="1">
    <citation type="submission" date="2018-04" db="EMBL/GenBank/DDBJ databases">
        <title>Pelagivirga bohaiensis gen. nov., sp. nov., a bacterium isolated from the Bohai Sea.</title>
        <authorList>
            <person name="Ji X."/>
        </authorList>
    </citation>
    <scope>NUCLEOTIDE SEQUENCE [LARGE SCALE GENOMIC DNA]</scope>
    <source>
        <strain evidence="4 5">BH-SD16</strain>
    </source>
</reference>
<dbReference type="EMBL" id="QCYG01000013">
    <property type="protein sequence ID" value="PVA05258.1"/>
    <property type="molecule type" value="Genomic_DNA"/>
</dbReference>
<accession>A0A2T7FSV8</accession>
<feature type="coiled-coil region" evidence="1">
    <location>
        <begin position="145"/>
        <end position="241"/>
    </location>
</feature>
<feature type="signal peptide" evidence="2">
    <location>
        <begin position="1"/>
        <end position="21"/>
    </location>
</feature>
<dbReference type="InterPro" id="IPR011033">
    <property type="entry name" value="PRC_barrel-like_sf"/>
</dbReference>
<protein>
    <submittedName>
        <fullName evidence="4">Photosystem reaction center subunit H</fullName>
    </submittedName>
</protein>
<feature type="chain" id="PRO_5015704793" evidence="2">
    <location>
        <begin position="22"/>
        <end position="338"/>
    </location>
</feature>
<sequence>MKNLLTSTATVIALTASAAYAESHTAAFSEMTFDEAMNLNASELIGKRVYASEADIENNSMIAEDGEKEWDDIGEINEIVLTRDGQVQNVVVGVGGFLGMGEKDVAIAMDQLRFVMEEGEDDPDDYFLVVNASAAGVEDAPEYRSNRMDDDMDDMDDEMDDAAQEAETEMNELEVQTESEMNEAEAEIETEMNEAEAEVETEMNEAEAELETVEAETEQELAEADAEMERLALTRPAVEREGYADVAYDDLTTEDLTGANVYGANDEDIGEVSELILSEDGKIEQAVLDIGGFLGLGEHSVAVPMDELQIIRDEAGMDLRVYIESSQEALEAQPEYEG</sequence>
<dbReference type="Proteomes" id="UP000244817">
    <property type="component" value="Unassembled WGS sequence"/>
</dbReference>
<dbReference type="OrthoDB" id="7274881at2"/>
<dbReference type="SUPFAM" id="SSF50346">
    <property type="entry name" value="PRC-barrel domain"/>
    <property type="match status" value="2"/>
</dbReference>
<dbReference type="InterPro" id="IPR027275">
    <property type="entry name" value="PRC-brl_dom"/>
</dbReference>
<dbReference type="Pfam" id="PF05239">
    <property type="entry name" value="PRC"/>
    <property type="match status" value="2"/>
</dbReference>
<gene>
    <name evidence="4" type="ORF">DC363_16145</name>
</gene>
<dbReference type="RefSeq" id="WP_108642226.1">
    <property type="nucleotide sequence ID" value="NZ_QCYG01000013.1"/>
</dbReference>
<evidence type="ECO:0000256" key="2">
    <source>
        <dbReference type="SAM" id="SignalP"/>
    </source>
</evidence>
<dbReference type="PANTHER" id="PTHR36505">
    <property type="entry name" value="BLR1072 PROTEIN"/>
    <property type="match status" value="1"/>
</dbReference>
<name>A0A2T7FSV8_9RHOB</name>
<evidence type="ECO:0000313" key="5">
    <source>
        <dbReference type="Proteomes" id="UP000244817"/>
    </source>
</evidence>
<keyword evidence="5" id="KW-1185">Reference proteome</keyword>
<organism evidence="4 5">
    <name type="scientific">Thalassorhabdomicrobium marinisediminis</name>
    <dbReference type="NCBI Taxonomy" id="2170577"/>
    <lineage>
        <taxon>Bacteria</taxon>
        <taxon>Pseudomonadati</taxon>
        <taxon>Pseudomonadota</taxon>
        <taxon>Alphaproteobacteria</taxon>
        <taxon>Rhodobacterales</taxon>
        <taxon>Paracoccaceae</taxon>
        <taxon>Thalassorhabdomicrobium</taxon>
    </lineage>
</organism>
<evidence type="ECO:0000256" key="1">
    <source>
        <dbReference type="SAM" id="Coils"/>
    </source>
</evidence>
<evidence type="ECO:0000313" key="4">
    <source>
        <dbReference type="EMBL" id="PVA05258.1"/>
    </source>
</evidence>
<keyword evidence="2" id="KW-0732">Signal</keyword>
<dbReference type="PANTHER" id="PTHR36505:SF1">
    <property type="entry name" value="BLR1072 PROTEIN"/>
    <property type="match status" value="1"/>
</dbReference>
<dbReference type="Gene3D" id="2.30.30.240">
    <property type="entry name" value="PRC-barrel domain"/>
    <property type="match status" value="2"/>
</dbReference>